<dbReference type="OrthoDB" id="1938580at2759"/>
<dbReference type="Gene3D" id="3.10.20.90">
    <property type="entry name" value="Phosphatidylinositol 3-kinase Catalytic Subunit, Chain A, domain 1"/>
    <property type="match status" value="1"/>
</dbReference>
<dbReference type="SMART" id="SM00666">
    <property type="entry name" value="PB1"/>
    <property type="match status" value="1"/>
</dbReference>
<dbReference type="InterPro" id="IPR000270">
    <property type="entry name" value="PB1_dom"/>
</dbReference>
<dbReference type="Proteomes" id="UP000595140">
    <property type="component" value="Unassembled WGS sequence"/>
</dbReference>
<reference evidence="3 4" key="1">
    <citation type="submission" date="2018-04" db="EMBL/GenBank/DDBJ databases">
        <authorList>
            <person name="Vogel A."/>
        </authorList>
    </citation>
    <scope>NUCLEOTIDE SEQUENCE [LARGE SCALE GENOMIC DNA]</scope>
</reference>
<proteinExistence type="predicted"/>
<feature type="domain" description="PB1" evidence="2">
    <location>
        <begin position="41"/>
        <end position="133"/>
    </location>
</feature>
<feature type="region of interest" description="Disordered" evidence="1">
    <location>
        <begin position="286"/>
        <end position="306"/>
    </location>
</feature>
<gene>
    <name evidence="3" type="ORF">CCAM_LOCUS41753</name>
</gene>
<evidence type="ECO:0000313" key="3">
    <source>
        <dbReference type="EMBL" id="VFQ99977.1"/>
    </source>
</evidence>
<feature type="compositionally biased region" description="Low complexity" evidence="1">
    <location>
        <begin position="1"/>
        <end position="11"/>
    </location>
</feature>
<keyword evidence="4" id="KW-1185">Reference proteome</keyword>
<accession>A0A484NHL0</accession>
<dbReference type="EMBL" id="OOIL02006673">
    <property type="protein sequence ID" value="VFQ99977.1"/>
    <property type="molecule type" value="Genomic_DNA"/>
</dbReference>
<dbReference type="PANTHER" id="PTHR31066:SF60">
    <property type="entry name" value="PB1 DOMAIN-CONTAINING PROTEIN"/>
    <property type="match status" value="1"/>
</dbReference>
<dbReference type="AlphaFoldDB" id="A0A484NHL0"/>
<evidence type="ECO:0000313" key="4">
    <source>
        <dbReference type="Proteomes" id="UP000595140"/>
    </source>
</evidence>
<dbReference type="InterPro" id="IPR053198">
    <property type="entry name" value="Gynoecium_Dev_Regulator"/>
</dbReference>
<evidence type="ECO:0000259" key="2">
    <source>
        <dbReference type="SMART" id="SM00666"/>
    </source>
</evidence>
<feature type="region of interest" description="Disordered" evidence="1">
    <location>
        <begin position="1"/>
        <end position="21"/>
    </location>
</feature>
<protein>
    <recommendedName>
        <fullName evidence="2">PB1 domain-containing protein</fullName>
    </recommendedName>
</protein>
<dbReference type="SUPFAM" id="SSF54277">
    <property type="entry name" value="CAD &amp; PB1 domains"/>
    <property type="match status" value="1"/>
</dbReference>
<dbReference type="PANTHER" id="PTHR31066">
    <property type="entry name" value="OS05G0427100 PROTEIN-RELATED"/>
    <property type="match status" value="1"/>
</dbReference>
<organism evidence="3 4">
    <name type="scientific">Cuscuta campestris</name>
    <dbReference type="NCBI Taxonomy" id="132261"/>
    <lineage>
        <taxon>Eukaryota</taxon>
        <taxon>Viridiplantae</taxon>
        <taxon>Streptophyta</taxon>
        <taxon>Embryophyta</taxon>
        <taxon>Tracheophyta</taxon>
        <taxon>Spermatophyta</taxon>
        <taxon>Magnoliopsida</taxon>
        <taxon>eudicotyledons</taxon>
        <taxon>Gunneridae</taxon>
        <taxon>Pentapetalae</taxon>
        <taxon>asterids</taxon>
        <taxon>lamiids</taxon>
        <taxon>Solanales</taxon>
        <taxon>Convolvulaceae</taxon>
        <taxon>Cuscuteae</taxon>
        <taxon>Cuscuta</taxon>
        <taxon>Cuscuta subgen. Grammica</taxon>
        <taxon>Cuscuta sect. Cleistogrammica</taxon>
    </lineage>
</organism>
<sequence>MESQKSVNSSSSGGGGGGDGEASKCKVKLMCSYGGKIHQRQRDNQLAYVGGDTKILTVDRRIRFPEIFSKLSSLCTCGDNGELSIKYQLPGEDLDALVSLIDDDDVEHMMVEYDRMLRVSAKPARLRLFLFNPNRPVKPESEAPLNPDFLFGFDKDYQPSIAPTTHDLLQLHIPGMPLPENPCPKQQVENGLPPGNYGSVANNNKLMILQSHHHLPPHLQGLPESHVTGGVGGYANGLKMVYGLPVFPGGYHPGNLGQFSVIAGGGDQNLQHPIYSFVQAVPSVPVPEHKQQPPPPLVSTTSGGEMLNPAVGVIDQTLA</sequence>
<dbReference type="Pfam" id="PF00564">
    <property type="entry name" value="PB1"/>
    <property type="match status" value="1"/>
</dbReference>
<evidence type="ECO:0000256" key="1">
    <source>
        <dbReference type="SAM" id="MobiDB-lite"/>
    </source>
</evidence>
<dbReference type="CDD" id="cd06410">
    <property type="entry name" value="PB1_UP2"/>
    <property type="match status" value="1"/>
</dbReference>
<name>A0A484NHL0_9ASTE</name>